<accession>A0A7C5V082</accession>
<feature type="transmembrane region" description="Helical" evidence="2">
    <location>
        <begin position="325"/>
        <end position="348"/>
    </location>
</feature>
<evidence type="ECO:0000256" key="2">
    <source>
        <dbReference type="SAM" id="Phobius"/>
    </source>
</evidence>
<dbReference type="AlphaFoldDB" id="A0A7C5V082"/>
<gene>
    <name evidence="3" type="ORF">ENL71_00725</name>
</gene>
<dbReference type="EMBL" id="DRUZ01000010">
    <property type="protein sequence ID" value="HHS01066.1"/>
    <property type="molecule type" value="Genomic_DNA"/>
</dbReference>
<feature type="region of interest" description="Disordered" evidence="1">
    <location>
        <begin position="456"/>
        <end position="515"/>
    </location>
</feature>
<protein>
    <submittedName>
        <fullName evidence="3">Uncharacterized protein</fullName>
    </submittedName>
</protein>
<feature type="transmembrane region" description="Helical" evidence="2">
    <location>
        <begin position="202"/>
        <end position="221"/>
    </location>
</feature>
<comment type="caution">
    <text evidence="3">The sequence shown here is derived from an EMBL/GenBank/DDBJ whole genome shotgun (WGS) entry which is preliminary data.</text>
</comment>
<name>A0A7C5V082_9FIRM</name>
<organism evidence="3">
    <name type="scientific">Caldicellulosiruptor owensensis</name>
    <dbReference type="NCBI Taxonomy" id="55205"/>
    <lineage>
        <taxon>Bacteria</taxon>
        <taxon>Bacillati</taxon>
        <taxon>Bacillota</taxon>
        <taxon>Bacillota incertae sedis</taxon>
        <taxon>Caldicellulosiruptorales</taxon>
        <taxon>Caldicellulosiruptoraceae</taxon>
        <taxon>Caldicellulosiruptor</taxon>
    </lineage>
</organism>
<evidence type="ECO:0000313" key="3">
    <source>
        <dbReference type="EMBL" id="HHS01066.1"/>
    </source>
</evidence>
<keyword evidence="2" id="KW-0472">Membrane</keyword>
<evidence type="ECO:0000256" key="1">
    <source>
        <dbReference type="SAM" id="MobiDB-lite"/>
    </source>
</evidence>
<keyword evidence="2" id="KW-1133">Transmembrane helix</keyword>
<feature type="transmembrane region" description="Helical" evidence="2">
    <location>
        <begin position="390"/>
        <end position="410"/>
    </location>
</feature>
<feature type="transmembrane region" description="Helical" evidence="2">
    <location>
        <begin position="97"/>
        <end position="121"/>
    </location>
</feature>
<reference evidence="3" key="1">
    <citation type="journal article" date="2020" name="mSystems">
        <title>Genome- and Community-Level Interaction Insights into Carbon Utilization and Element Cycling Functions of Hydrothermarchaeota in Hydrothermal Sediment.</title>
        <authorList>
            <person name="Zhou Z."/>
            <person name="Liu Y."/>
            <person name="Xu W."/>
            <person name="Pan J."/>
            <person name="Luo Z.H."/>
            <person name="Li M."/>
        </authorList>
    </citation>
    <scope>NUCLEOTIDE SEQUENCE [LARGE SCALE GENOMIC DNA]</scope>
    <source>
        <strain evidence="3">SpSt-102</strain>
    </source>
</reference>
<feature type="transmembrane region" description="Helical" evidence="2">
    <location>
        <begin position="242"/>
        <end position="262"/>
    </location>
</feature>
<feature type="transmembrane region" description="Helical" evidence="2">
    <location>
        <begin position="360"/>
        <end position="384"/>
    </location>
</feature>
<proteinExistence type="predicted"/>
<sequence>MKTSGIKTFRTLTATLSGLVFLFLFRLGFAAPAVGAITPNENSSTVDPVLTARSLISELSGKIIIVGVALAAITVLVIGLRFIVARSSEETAKTYDWLKYVVVGCIILTLLTTFVGLIAGLEEKFYNTLKLPQTSTPPATQTVSEKDENEDTWIIRGVCAILDGITNFITYVGKIAGFQPMSQLLFNNSVFTAEQFQFMLSFYWLVTLAATVFIVIMVGKTGIQMITFGYSARKKADMMEEIYTWVEAILLVAACPLIFVYLNRFFDSLTNVLHGYVALEYSYMGDSNIANSDIDSFISQIDTQNLLNTAIVKLMYAYLYFKINMIFLIRKIVLGVFFLFTPIAAMMWGIKKDSNVMNVWFGEIITNASMGFFYAFSLLAVLHLVNSLDLTGWFFTLLAMWMVPQLGGTLRNTLQNWFQRLSGVDEERLANPFFTGIFPMIKGTTNAFSRAFSGSRSSGKESYGSGFTGYESGSSPGKTPSGGSGGSSGMTAEGGISSSKPFGSGPIPMGGFSGVPASSPPAVDFSNVSRTSSSQPFTTRGTRNIYADTDFTRKAFVQNLAALTGKSLLYATGSMLQNIGAAVQHDNPAFTAFAHIAGGVLKSVGAGTKMQQAIDLTTLQRLANNQEYKQDFANLSSLSNFLAAEGKGHMLSEAIKNGDASRLSMYLSQKGYTLTDEESDSIMNLHRAFKHERDITRKQLNINEVIAAKKLGHSTESFEAYFAKKHPYASAAEAFIFKV</sequence>
<feature type="transmembrane region" description="Helical" evidence="2">
    <location>
        <begin position="59"/>
        <end position="85"/>
    </location>
</feature>
<keyword evidence="2" id="KW-0812">Transmembrane</keyword>